<evidence type="ECO:0000313" key="1">
    <source>
        <dbReference type="EMBL" id="KAK9320757.1"/>
    </source>
</evidence>
<sequence>MQAAAAAAASNKQQASVRACVSSHVLLLLFLLFLSSSSSREASLFPHAFVASVFVHVNQHASFRQALLCFAFYPGFS</sequence>
<protein>
    <submittedName>
        <fullName evidence="1">Uncharacterized protein</fullName>
    </submittedName>
</protein>
<dbReference type="Proteomes" id="UP001489719">
    <property type="component" value="Unassembled WGS sequence"/>
</dbReference>
<evidence type="ECO:0000313" key="2">
    <source>
        <dbReference type="Proteomes" id="UP001489719"/>
    </source>
</evidence>
<organism evidence="1 2">
    <name type="scientific">Lipomyces orientalis</name>
    <dbReference type="NCBI Taxonomy" id="1233043"/>
    <lineage>
        <taxon>Eukaryota</taxon>
        <taxon>Fungi</taxon>
        <taxon>Dikarya</taxon>
        <taxon>Ascomycota</taxon>
        <taxon>Saccharomycotina</taxon>
        <taxon>Lipomycetes</taxon>
        <taxon>Lipomycetales</taxon>
        <taxon>Lipomycetaceae</taxon>
        <taxon>Lipomyces</taxon>
    </lineage>
</organism>
<proteinExistence type="predicted"/>
<comment type="caution">
    <text evidence="1">The sequence shown here is derived from an EMBL/GenBank/DDBJ whole genome shotgun (WGS) entry which is preliminary data.</text>
</comment>
<dbReference type="EMBL" id="MU970117">
    <property type="protein sequence ID" value="KAK9320757.1"/>
    <property type="molecule type" value="Genomic_DNA"/>
</dbReference>
<gene>
    <name evidence="1" type="ORF">V1517DRAFT_328400</name>
</gene>
<reference evidence="2" key="1">
    <citation type="journal article" date="2024" name="Front. Bioeng. Biotechnol.">
        <title>Genome-scale model development and genomic sequencing of the oleaginous clade Lipomyces.</title>
        <authorList>
            <person name="Czajka J.J."/>
            <person name="Han Y."/>
            <person name="Kim J."/>
            <person name="Mondo S.J."/>
            <person name="Hofstad B.A."/>
            <person name="Robles A."/>
            <person name="Haridas S."/>
            <person name="Riley R."/>
            <person name="LaButti K."/>
            <person name="Pangilinan J."/>
            <person name="Andreopoulos W."/>
            <person name="Lipzen A."/>
            <person name="Yan J."/>
            <person name="Wang M."/>
            <person name="Ng V."/>
            <person name="Grigoriev I.V."/>
            <person name="Spatafora J.W."/>
            <person name="Magnuson J.K."/>
            <person name="Baker S.E."/>
            <person name="Pomraning K.R."/>
        </authorList>
    </citation>
    <scope>NUCLEOTIDE SEQUENCE [LARGE SCALE GENOMIC DNA]</scope>
    <source>
        <strain evidence="2">CBS 10300</strain>
    </source>
</reference>
<name>A0ACC3TIS4_9ASCO</name>
<accession>A0ACC3TIS4</accession>
<keyword evidence="2" id="KW-1185">Reference proteome</keyword>